<evidence type="ECO:0000313" key="2">
    <source>
        <dbReference type="EMBL" id="JAT33160.1"/>
    </source>
</evidence>
<organism evidence="2">
    <name type="scientific">Graphocephala atropunctata</name>
    <dbReference type="NCBI Taxonomy" id="36148"/>
    <lineage>
        <taxon>Eukaryota</taxon>
        <taxon>Metazoa</taxon>
        <taxon>Ecdysozoa</taxon>
        <taxon>Arthropoda</taxon>
        <taxon>Hexapoda</taxon>
        <taxon>Insecta</taxon>
        <taxon>Pterygota</taxon>
        <taxon>Neoptera</taxon>
        <taxon>Paraneoptera</taxon>
        <taxon>Hemiptera</taxon>
        <taxon>Auchenorrhyncha</taxon>
        <taxon>Membracoidea</taxon>
        <taxon>Cicadellidae</taxon>
        <taxon>Cicadellinae</taxon>
        <taxon>Cicadellini</taxon>
        <taxon>Graphocephala</taxon>
    </lineage>
</organism>
<feature type="non-terminal residue" evidence="2">
    <location>
        <position position="778"/>
    </location>
</feature>
<feature type="compositionally biased region" description="Basic and acidic residues" evidence="1">
    <location>
        <begin position="278"/>
        <end position="287"/>
    </location>
</feature>
<feature type="compositionally biased region" description="Basic residues" evidence="1">
    <location>
        <begin position="119"/>
        <end position="129"/>
    </location>
</feature>
<gene>
    <name evidence="2" type="ORF">g.26183</name>
</gene>
<proteinExistence type="predicted"/>
<reference evidence="2" key="1">
    <citation type="submission" date="2015-11" db="EMBL/GenBank/DDBJ databases">
        <title>De novo transcriptome assembly of four potential Pierce s Disease insect vectors from Arizona vineyards.</title>
        <authorList>
            <person name="Tassone E.E."/>
        </authorList>
    </citation>
    <scope>NUCLEOTIDE SEQUENCE</scope>
</reference>
<feature type="compositionally biased region" description="Polar residues" evidence="1">
    <location>
        <begin position="236"/>
        <end position="250"/>
    </location>
</feature>
<dbReference type="EMBL" id="GEBQ01006817">
    <property type="protein sequence ID" value="JAT33160.1"/>
    <property type="molecule type" value="Transcribed_RNA"/>
</dbReference>
<evidence type="ECO:0000256" key="1">
    <source>
        <dbReference type="SAM" id="MobiDB-lite"/>
    </source>
</evidence>
<feature type="region of interest" description="Disordered" evidence="1">
    <location>
        <begin position="278"/>
        <end position="312"/>
    </location>
</feature>
<sequence length="778" mass="88286">MMIKHLRDFLRVYLRERAAAQIRVEKPKVLIYDEYLKTYVSAEELLIPGEKRLVERPFLLNGSNEHILFDFLLKKFINPKLDLLPLSINHEHEFLNLHGFERTNQVNFHTSSTDYFWRKKKGPKDKKHTNYPALPPVHDKPVNSQTGPLREGWAGQLTKAPTSDPRPEKSSSTCSVGPDKDPKKKPQNKKSKNLVCGKGKKEEKNISASEDTPEKTKDFELQSEDCQGYEHEKPTKSTLQPQYDSQQPSKLNKEQNTKNRKSVFKDFCSKLFSNRNDEDKTTKKEKNCLSSKSQGKLDNYPSTMKTNLENKKDTKDKNCNKITEHFNKIDCKNNESKLIPKSVQEECNVCDSAKETHQSMKTEFVTNTLSPKIKTKPCTKRLTSSETLRKTKPDPCGDIAARSVMDTAVKDKQDVSGRKICKKSCGHDTELRPCSKFTSIPAKLKVIDNANLTIEKGTLCSEIKKSCVASSIDKIKKDCKKALAQELNEKNLKLTENKENSAISSRYNFIVNPKAQKLRSRCSRNVDVSMNDVTRSKPCKININICDEKSKEQKIISPTAGFCECKDKTNTTDQSSKDNKPSTVCEINICKNEIQSVKCPLALSESVNKPCPTLQRDDSLPEKTISSCKILSRKCAELELAKCPKTKHEDRICTTSKKSQEDKDCNIKGQSKSLSALQCQHVEPNATEKLQIISQERCLKQLDQNSDLSKLTCARYMGFKIKGSSSEVNELEKSKNGTSRPLNKNLKSVEKQCGTITTKNSEIKIKKLNKYRTNEYHS</sequence>
<name>A0A1B6MB54_9HEMI</name>
<dbReference type="AlphaFoldDB" id="A0A1B6MB54"/>
<accession>A0A1B6MB54</accession>
<feature type="compositionally biased region" description="Polar residues" evidence="1">
    <location>
        <begin position="288"/>
        <end position="307"/>
    </location>
</feature>
<feature type="region of interest" description="Disordered" evidence="1">
    <location>
        <begin position="119"/>
        <end position="258"/>
    </location>
</feature>
<protein>
    <submittedName>
        <fullName evidence="2">Uncharacterized protein</fullName>
    </submittedName>
</protein>